<dbReference type="Proteomes" id="UP000462435">
    <property type="component" value="Unassembled WGS sequence"/>
</dbReference>
<dbReference type="EMBL" id="WNDX01000064">
    <property type="protein sequence ID" value="KAF1043216.1"/>
    <property type="molecule type" value="Genomic_DNA"/>
</dbReference>
<evidence type="ECO:0000256" key="1">
    <source>
        <dbReference type="SAM" id="Phobius"/>
    </source>
</evidence>
<dbReference type="AlphaFoldDB" id="A0A7V8JTX1"/>
<keyword evidence="1" id="KW-0812">Transmembrane</keyword>
<reference evidence="3" key="1">
    <citation type="journal article" date="2020" name="MBio">
        <title>Horizontal gene transfer to a defensive symbiont with a reduced genome amongst a multipartite beetle microbiome.</title>
        <authorList>
            <person name="Waterworth S.C."/>
            <person name="Florez L.V."/>
            <person name="Rees E.R."/>
            <person name="Hertweck C."/>
            <person name="Kaltenpoth M."/>
            <person name="Kwan J.C."/>
        </authorList>
    </citation>
    <scope>NUCLEOTIDE SEQUENCE [LARGE SCALE GENOMIC DNA]</scope>
</reference>
<name>A0A7V8JTX1_9BURK</name>
<keyword evidence="1" id="KW-1133">Transmembrane helix</keyword>
<organism evidence="2 3">
    <name type="scientific">Herbaspirillum frisingense</name>
    <dbReference type="NCBI Taxonomy" id="92645"/>
    <lineage>
        <taxon>Bacteria</taxon>
        <taxon>Pseudomonadati</taxon>
        <taxon>Pseudomonadota</taxon>
        <taxon>Betaproteobacteria</taxon>
        <taxon>Burkholderiales</taxon>
        <taxon>Oxalobacteraceae</taxon>
        <taxon>Herbaspirillum</taxon>
    </lineage>
</organism>
<comment type="caution">
    <text evidence="2">The sequence shown here is derived from an EMBL/GenBank/DDBJ whole genome shotgun (WGS) entry which is preliminary data.</text>
</comment>
<keyword evidence="1" id="KW-0472">Membrane</keyword>
<gene>
    <name evidence="2" type="ORF">GAK35_02308</name>
</gene>
<sequence>MKMLFNVAISVLVWLGLFQRDLVKPLLTLPLGEAISRVTFIDLGLLFITVVAVSAALEVFDKYLDSRKRRAVSSH</sequence>
<proteinExistence type="predicted"/>
<evidence type="ECO:0000313" key="3">
    <source>
        <dbReference type="Proteomes" id="UP000462435"/>
    </source>
</evidence>
<protein>
    <submittedName>
        <fullName evidence="2">Uncharacterized protein</fullName>
    </submittedName>
</protein>
<feature type="transmembrane region" description="Helical" evidence="1">
    <location>
        <begin position="43"/>
        <end position="60"/>
    </location>
</feature>
<accession>A0A7V8JTX1</accession>
<evidence type="ECO:0000313" key="2">
    <source>
        <dbReference type="EMBL" id="KAF1043216.1"/>
    </source>
</evidence>